<evidence type="ECO:0000256" key="4">
    <source>
        <dbReference type="ARBA" id="ARBA00022475"/>
    </source>
</evidence>
<dbReference type="PATRIC" id="fig|1200352.3.peg.1467"/>
<dbReference type="RefSeq" id="WP_020441448.1">
    <property type="nucleotide sequence ID" value="NC_021663.1"/>
</dbReference>
<feature type="transmembrane region" description="Helical" evidence="9">
    <location>
        <begin position="6"/>
        <end position="35"/>
    </location>
</feature>
<evidence type="ECO:0000256" key="7">
    <source>
        <dbReference type="ARBA" id="ARBA00023136"/>
    </source>
</evidence>
<name>S4XD61_9CORY</name>
<feature type="transmembrane region" description="Helical" evidence="9">
    <location>
        <begin position="83"/>
        <end position="103"/>
    </location>
</feature>
<feature type="region of interest" description="Disordered" evidence="8">
    <location>
        <begin position="403"/>
        <end position="502"/>
    </location>
</feature>
<evidence type="ECO:0000256" key="5">
    <source>
        <dbReference type="ARBA" id="ARBA00022692"/>
    </source>
</evidence>
<feature type="transmembrane region" description="Helical" evidence="9">
    <location>
        <begin position="56"/>
        <end position="77"/>
    </location>
</feature>
<dbReference type="HOGENOM" id="CLU_025920_0_0_11"/>
<keyword evidence="4" id="KW-1003">Cell membrane</keyword>
<feature type="compositionally biased region" description="Acidic residues" evidence="8">
    <location>
        <begin position="451"/>
        <end position="461"/>
    </location>
</feature>
<dbReference type="eggNOG" id="COG0668">
    <property type="taxonomic scope" value="Bacteria"/>
</dbReference>
<evidence type="ECO:0000256" key="3">
    <source>
        <dbReference type="ARBA" id="ARBA00008017"/>
    </source>
</evidence>
<gene>
    <name evidence="11" type="ORF">A606_07200</name>
</gene>
<dbReference type="InterPro" id="IPR023408">
    <property type="entry name" value="MscS_beta-dom_sf"/>
</dbReference>
<dbReference type="InterPro" id="IPR011014">
    <property type="entry name" value="MscS_channel_TM-2"/>
</dbReference>
<evidence type="ECO:0000256" key="1">
    <source>
        <dbReference type="ARBA" id="ARBA00004141"/>
    </source>
</evidence>
<evidence type="ECO:0000256" key="6">
    <source>
        <dbReference type="ARBA" id="ARBA00022989"/>
    </source>
</evidence>
<evidence type="ECO:0000256" key="2">
    <source>
        <dbReference type="ARBA" id="ARBA00004236"/>
    </source>
</evidence>
<feature type="region of interest" description="Disordered" evidence="8">
    <location>
        <begin position="303"/>
        <end position="330"/>
    </location>
</feature>
<keyword evidence="12" id="KW-1185">Reference proteome</keyword>
<reference evidence="11 12" key="1">
    <citation type="submission" date="2012-06" db="EMBL/GenBank/DDBJ databases">
        <title>Complete genome sequence of Corynebacterium terpenotabidum Y-11 (=DSM 44721).</title>
        <authorList>
            <person name="Ruckert C."/>
            <person name="Albersmeier A."/>
            <person name="Al-Dilaimi A."/>
            <person name="Szczepanowski R."/>
            <person name="Kalinowski J."/>
        </authorList>
    </citation>
    <scope>NUCLEOTIDE SEQUENCE [LARGE SCALE GENOMIC DNA]</scope>
    <source>
        <strain evidence="11 12">Y-11</strain>
    </source>
</reference>
<dbReference type="InterPro" id="IPR045276">
    <property type="entry name" value="YbiO_bact"/>
</dbReference>
<dbReference type="GO" id="GO:0005886">
    <property type="term" value="C:plasma membrane"/>
    <property type="evidence" value="ECO:0007669"/>
    <property type="project" value="UniProtKB-SubCell"/>
</dbReference>
<feature type="compositionally biased region" description="Low complexity" evidence="8">
    <location>
        <begin position="462"/>
        <end position="485"/>
    </location>
</feature>
<dbReference type="InterPro" id="IPR010920">
    <property type="entry name" value="LSM_dom_sf"/>
</dbReference>
<dbReference type="STRING" id="1200352.A606_07200"/>
<feature type="compositionally biased region" description="Polar residues" evidence="8">
    <location>
        <begin position="413"/>
        <end position="424"/>
    </location>
</feature>
<dbReference type="SUPFAM" id="SSF82861">
    <property type="entry name" value="Mechanosensitive channel protein MscS (YggB), transmembrane region"/>
    <property type="match status" value="1"/>
</dbReference>
<dbReference type="SUPFAM" id="SSF50182">
    <property type="entry name" value="Sm-like ribonucleoproteins"/>
    <property type="match status" value="1"/>
</dbReference>
<feature type="compositionally biased region" description="Low complexity" evidence="8">
    <location>
        <begin position="303"/>
        <end position="314"/>
    </location>
</feature>
<feature type="transmembrane region" description="Helical" evidence="9">
    <location>
        <begin position="378"/>
        <end position="396"/>
    </location>
</feature>
<evidence type="ECO:0000259" key="10">
    <source>
        <dbReference type="Pfam" id="PF00924"/>
    </source>
</evidence>
<dbReference type="PANTHER" id="PTHR30460:SF0">
    <property type="entry name" value="MODERATE CONDUCTANCE MECHANOSENSITIVE CHANNEL YBIO"/>
    <property type="match status" value="1"/>
</dbReference>
<keyword evidence="5 9" id="KW-0812">Transmembrane</keyword>
<dbReference type="Proteomes" id="UP000014809">
    <property type="component" value="Chromosome"/>
</dbReference>
<keyword evidence="7 9" id="KW-0472">Membrane</keyword>
<keyword evidence="6 9" id="KW-1133">Transmembrane helix</keyword>
<evidence type="ECO:0000256" key="9">
    <source>
        <dbReference type="SAM" id="Phobius"/>
    </source>
</evidence>
<feature type="domain" description="Mechanosensitive ion channel MscS" evidence="10">
    <location>
        <begin position="108"/>
        <end position="167"/>
    </location>
</feature>
<feature type="compositionally biased region" description="Low complexity" evidence="8">
    <location>
        <begin position="493"/>
        <end position="502"/>
    </location>
</feature>
<dbReference type="Pfam" id="PF00924">
    <property type="entry name" value="MS_channel_2nd"/>
    <property type="match status" value="1"/>
</dbReference>
<evidence type="ECO:0000256" key="8">
    <source>
        <dbReference type="SAM" id="MobiDB-lite"/>
    </source>
</evidence>
<dbReference type="InterPro" id="IPR006685">
    <property type="entry name" value="MscS_channel_2nd"/>
</dbReference>
<sequence length="502" mass="52054">MDWKALLLALWTWVVGHGLPLAAFIIVGMLVPRLGRLVVRIVTRRMSRDEEQAKSQLALVGALVYLLEIVAYFFIVYSVLTNLGVSSVGAAVPATVVSAAIGFGAQKVIADFLAGFFIISEHQYGVGDVVAFDGTSEKVKGTVVALTLRATQIRTGNGELVTLPNSQAGITINSSQEWSRAVVDLELPMTEDDTMASLADTVSIVTQRAIDEADIRGELLGEVSVLPAMSITAPTAAGLPWTVGIQVSVDVNPATQWKVQRIIRAALINEFWDRFQAPGDRSTAYAGPPTQAFAPVTVTPKDTATATADPADAVEAGEPRPADATPTSEEIVADRGTATGAFDSVAEDVAANGIWRNLDADSKFTRALTLGGRIRPSTGLLVIGITALALVGILAANPDGGSSGILSPDRWSPVTSTDTPQVATGTDAPAQEETAPETQEPTLTTPSGQDADGDGIPDDGATDTTTTTDGVTTTPQTSEPSSQGSTGVGGRSGSTTGTTTAP</sequence>
<dbReference type="AlphaFoldDB" id="S4XD61"/>
<comment type="subcellular location">
    <subcellularLocation>
        <location evidence="2">Cell membrane</location>
    </subcellularLocation>
    <subcellularLocation>
        <location evidence="1">Membrane</location>
        <topology evidence="1">Multi-pass membrane protein</topology>
    </subcellularLocation>
</comment>
<dbReference type="Gene3D" id="1.10.287.1260">
    <property type="match status" value="1"/>
</dbReference>
<dbReference type="OrthoDB" id="4638917at2"/>
<evidence type="ECO:0000313" key="11">
    <source>
        <dbReference type="EMBL" id="AGP31087.1"/>
    </source>
</evidence>
<feature type="compositionally biased region" description="Low complexity" evidence="8">
    <location>
        <begin position="428"/>
        <end position="450"/>
    </location>
</feature>
<evidence type="ECO:0000313" key="12">
    <source>
        <dbReference type="Proteomes" id="UP000014809"/>
    </source>
</evidence>
<dbReference type="EMBL" id="CP003696">
    <property type="protein sequence ID" value="AGP31087.1"/>
    <property type="molecule type" value="Genomic_DNA"/>
</dbReference>
<protein>
    <recommendedName>
        <fullName evidence="10">Mechanosensitive ion channel MscS domain-containing protein</fullName>
    </recommendedName>
</protein>
<comment type="similarity">
    <text evidence="3">Belongs to the MscS (TC 1.A.23) family.</text>
</comment>
<dbReference type="GO" id="GO:0008381">
    <property type="term" value="F:mechanosensitive monoatomic ion channel activity"/>
    <property type="evidence" value="ECO:0007669"/>
    <property type="project" value="InterPro"/>
</dbReference>
<dbReference type="KEGG" id="cter:A606_07200"/>
<dbReference type="Gene3D" id="2.30.30.60">
    <property type="match status" value="1"/>
</dbReference>
<proteinExistence type="inferred from homology"/>
<dbReference type="PANTHER" id="PTHR30460">
    <property type="entry name" value="MODERATE CONDUCTANCE MECHANOSENSITIVE CHANNEL YBIO"/>
    <property type="match status" value="1"/>
</dbReference>
<accession>S4XD61</accession>
<organism evidence="11 12">
    <name type="scientific">Corynebacterium terpenotabidum Y-11</name>
    <dbReference type="NCBI Taxonomy" id="1200352"/>
    <lineage>
        <taxon>Bacteria</taxon>
        <taxon>Bacillati</taxon>
        <taxon>Actinomycetota</taxon>
        <taxon>Actinomycetes</taxon>
        <taxon>Mycobacteriales</taxon>
        <taxon>Corynebacteriaceae</taxon>
        <taxon>Corynebacterium</taxon>
    </lineage>
</organism>